<keyword evidence="5 6" id="KW-0067">ATP-binding</keyword>
<dbReference type="EC" id="2.7.11.1" evidence="10"/>
<evidence type="ECO:0000256" key="2">
    <source>
        <dbReference type="ARBA" id="ARBA00022679"/>
    </source>
</evidence>
<keyword evidence="2 10" id="KW-0808">Transferase</keyword>
<feature type="region of interest" description="Disordered" evidence="7">
    <location>
        <begin position="26"/>
        <end position="55"/>
    </location>
</feature>
<evidence type="ECO:0000313" key="10">
    <source>
        <dbReference type="EMBL" id="APW64158.1"/>
    </source>
</evidence>
<evidence type="ECO:0000256" key="8">
    <source>
        <dbReference type="SAM" id="Phobius"/>
    </source>
</evidence>
<protein>
    <submittedName>
        <fullName evidence="10">Serine/threonine-protein kinase PrkC</fullName>
        <ecNumber evidence="10">2.7.11.1</ecNumber>
    </submittedName>
</protein>
<feature type="transmembrane region" description="Helical" evidence="8">
    <location>
        <begin position="598"/>
        <end position="616"/>
    </location>
</feature>
<evidence type="ECO:0000313" key="11">
    <source>
        <dbReference type="Proteomes" id="UP000186309"/>
    </source>
</evidence>
<proteinExistence type="predicted"/>
<keyword evidence="3 6" id="KW-0547">Nucleotide-binding</keyword>
<dbReference type="Pfam" id="PF00069">
    <property type="entry name" value="Pkinase"/>
    <property type="match status" value="1"/>
</dbReference>
<feature type="transmembrane region" description="Helical" evidence="8">
    <location>
        <begin position="544"/>
        <end position="561"/>
    </location>
</feature>
<keyword evidence="8" id="KW-0472">Membrane</keyword>
<dbReference type="KEGG" id="pbor:BSF38_05750"/>
<accession>A0A1U7CZ35</accession>
<dbReference type="PROSITE" id="PS50011">
    <property type="entry name" value="PROTEIN_KINASE_DOM"/>
    <property type="match status" value="1"/>
</dbReference>
<feature type="domain" description="Protein kinase" evidence="9">
    <location>
        <begin position="63"/>
        <end position="311"/>
    </location>
</feature>
<evidence type="ECO:0000256" key="1">
    <source>
        <dbReference type="ARBA" id="ARBA00022527"/>
    </source>
</evidence>
<dbReference type="Gene3D" id="1.10.510.10">
    <property type="entry name" value="Transferase(Phosphotransferase) domain 1"/>
    <property type="match status" value="1"/>
</dbReference>
<dbReference type="GO" id="GO:0004674">
    <property type="term" value="F:protein serine/threonine kinase activity"/>
    <property type="evidence" value="ECO:0007669"/>
    <property type="project" value="UniProtKB-KW"/>
</dbReference>
<dbReference type="InterPro" id="IPR017441">
    <property type="entry name" value="Protein_kinase_ATP_BS"/>
</dbReference>
<dbReference type="InterPro" id="IPR000719">
    <property type="entry name" value="Prot_kinase_dom"/>
</dbReference>
<feature type="region of interest" description="Disordered" evidence="7">
    <location>
        <begin position="378"/>
        <end position="397"/>
    </location>
</feature>
<keyword evidence="1" id="KW-0723">Serine/threonine-protein kinase</keyword>
<dbReference type="CDD" id="cd14014">
    <property type="entry name" value="STKc_PknB_like"/>
    <property type="match status" value="1"/>
</dbReference>
<dbReference type="InterPro" id="IPR008271">
    <property type="entry name" value="Ser/Thr_kinase_AS"/>
</dbReference>
<name>A0A1U7CZ35_9BACT</name>
<reference evidence="11" key="1">
    <citation type="submission" date="2016-12" db="EMBL/GenBank/DDBJ databases">
        <title>Comparative genomics of four Isosphaeraceae planctomycetes: a common pool of plasmids and glycoside hydrolase genes.</title>
        <authorList>
            <person name="Ivanova A."/>
        </authorList>
    </citation>
    <scope>NUCLEOTIDE SEQUENCE [LARGE SCALE GENOMIC DNA]</scope>
    <source>
        <strain evidence="11">PX4</strain>
    </source>
</reference>
<evidence type="ECO:0000256" key="3">
    <source>
        <dbReference type="ARBA" id="ARBA00022741"/>
    </source>
</evidence>
<dbReference type="RefSeq" id="WP_076350428.1">
    <property type="nucleotide sequence ID" value="NZ_CP019082.1"/>
</dbReference>
<keyword evidence="4 10" id="KW-0418">Kinase</keyword>
<dbReference type="PROSITE" id="PS00108">
    <property type="entry name" value="PROTEIN_KINASE_ST"/>
    <property type="match status" value="1"/>
</dbReference>
<keyword evidence="8" id="KW-1133">Transmembrane helix</keyword>
<organism evidence="10 11">
    <name type="scientific">Paludisphaera borealis</name>
    <dbReference type="NCBI Taxonomy" id="1387353"/>
    <lineage>
        <taxon>Bacteria</taxon>
        <taxon>Pseudomonadati</taxon>
        <taxon>Planctomycetota</taxon>
        <taxon>Planctomycetia</taxon>
        <taxon>Isosphaerales</taxon>
        <taxon>Isosphaeraceae</taxon>
        <taxon>Paludisphaera</taxon>
    </lineage>
</organism>
<feature type="transmembrane region" description="Helical" evidence="8">
    <location>
        <begin position="573"/>
        <end position="592"/>
    </location>
</feature>
<dbReference type="PROSITE" id="PS00107">
    <property type="entry name" value="PROTEIN_KINASE_ATP"/>
    <property type="match status" value="1"/>
</dbReference>
<keyword evidence="11" id="KW-1185">Reference proteome</keyword>
<dbReference type="InterPro" id="IPR011009">
    <property type="entry name" value="Kinase-like_dom_sf"/>
</dbReference>
<evidence type="ECO:0000256" key="6">
    <source>
        <dbReference type="PROSITE-ProRule" id="PRU10141"/>
    </source>
</evidence>
<dbReference type="PANTHER" id="PTHR24345">
    <property type="entry name" value="SERINE/THREONINE-PROTEIN KINASE PLK"/>
    <property type="match status" value="1"/>
</dbReference>
<dbReference type="OrthoDB" id="6111975at2"/>
<evidence type="ECO:0000256" key="5">
    <source>
        <dbReference type="ARBA" id="ARBA00022840"/>
    </source>
</evidence>
<dbReference type="SUPFAM" id="SSF56112">
    <property type="entry name" value="Protein kinase-like (PK-like)"/>
    <property type="match status" value="1"/>
</dbReference>
<keyword evidence="8" id="KW-0812">Transmembrane</keyword>
<dbReference type="GO" id="GO:0005524">
    <property type="term" value="F:ATP binding"/>
    <property type="evidence" value="ECO:0007669"/>
    <property type="project" value="UniProtKB-UniRule"/>
</dbReference>
<dbReference type="EMBL" id="CP019082">
    <property type="protein sequence ID" value="APW64158.1"/>
    <property type="molecule type" value="Genomic_DNA"/>
</dbReference>
<dbReference type="STRING" id="1387353.BSF38_05750"/>
<evidence type="ECO:0000256" key="7">
    <source>
        <dbReference type="SAM" id="MobiDB-lite"/>
    </source>
</evidence>
<feature type="transmembrane region" description="Helical" evidence="8">
    <location>
        <begin position="478"/>
        <end position="499"/>
    </location>
</feature>
<evidence type="ECO:0000256" key="4">
    <source>
        <dbReference type="ARBA" id="ARBA00022777"/>
    </source>
</evidence>
<gene>
    <name evidence="10" type="primary">prkC_18</name>
    <name evidence="10" type="ORF">BSF38_05750</name>
</gene>
<dbReference type="PANTHER" id="PTHR24345:SF91">
    <property type="entry name" value="SERINE_THREONINE-PROTEIN KINASE PLK4"/>
    <property type="match status" value="1"/>
</dbReference>
<feature type="compositionally biased region" description="Polar residues" evidence="7">
    <location>
        <begin position="26"/>
        <end position="36"/>
    </location>
</feature>
<evidence type="ECO:0000259" key="9">
    <source>
        <dbReference type="PROSITE" id="PS50011"/>
    </source>
</evidence>
<feature type="transmembrane region" description="Helical" evidence="8">
    <location>
        <begin position="511"/>
        <end position="532"/>
    </location>
</feature>
<dbReference type="SMART" id="SM00220">
    <property type="entry name" value="S_TKc"/>
    <property type="match status" value="1"/>
</dbReference>
<feature type="binding site" evidence="6">
    <location>
        <position position="91"/>
    </location>
    <ligand>
        <name>ATP</name>
        <dbReference type="ChEBI" id="CHEBI:30616"/>
    </ligand>
</feature>
<dbReference type="Proteomes" id="UP000186309">
    <property type="component" value="Chromosome"/>
</dbReference>
<dbReference type="AlphaFoldDB" id="A0A1U7CZ35"/>
<sequence length="640" mass="69876">MNATAKNQADAPLDETALYRAHDFSDSVSEQPTGNSAMPDFNPSPQTHGRYTYGSGARPLDGYTIKRAIGRGGFGEVYYATSDSGKEVALKLILRNLDVERRGVIQCMNLKCPNLLTIFDLKTNDSGDAFVVMEYVAGPSLSNALREHPNGLPLNEVRHWMKGLVEGVAYLHDHGVVHRDLKPANLFMEEGVVKIGDYGLAKLITASHGSEHSESIGTCHYMAPEIGSGKYHKPIDVYAMGVILFEMLTGRVPFDGETVNEVLMKHLTARPDVSMLPEPYRGIVAKALSKDPNHRQARIHEMLIPEDAPVAPDVRFIGAGRKGAENGNEPNQPPRPADDVFRIEAEEPVFYIGPDTRPPQSKPTIQDRIRANWQAMRSPNEYQRPGGLGGAQPGARRARRAVRPAVLNRAAYAAPVAPQPVRPVVQAPPPEPPAKPSPRARVAELTASMLWAAVVIGLFAVPAAGALNINLDRDPQQLAYLVVMGLWGTWIALITNKFLEDRPIDKTSRRLVALVGGLALGGVGVFFAQALHVGLTPRHAVVDAPLEPVYLGLLFGALAGWSDQTARDRRKRFRIVPIVWTAMLAGLLTPLWPYQQPVGVVVAALIATTVQIVSPWSEPAARYALYVRNFDKSKRKTTVA</sequence>
<feature type="transmembrane region" description="Helical" evidence="8">
    <location>
        <begin position="445"/>
        <end position="466"/>
    </location>
</feature>